<name>A0A1G4K036_9SACH</name>
<reference evidence="3" key="1">
    <citation type="submission" date="2016-03" db="EMBL/GenBank/DDBJ databases">
        <authorList>
            <person name="Devillers Hugo."/>
        </authorList>
    </citation>
    <scope>NUCLEOTIDE SEQUENCE [LARGE SCALE GENOMIC DNA]</scope>
</reference>
<evidence type="ECO:0000313" key="2">
    <source>
        <dbReference type="EMBL" id="SCU96852.1"/>
    </source>
</evidence>
<dbReference type="OrthoDB" id="4041975at2759"/>
<organism evidence="2 3">
    <name type="scientific">Lachancea meyersii CBS 8951</name>
    <dbReference type="NCBI Taxonomy" id="1266667"/>
    <lineage>
        <taxon>Eukaryota</taxon>
        <taxon>Fungi</taxon>
        <taxon>Dikarya</taxon>
        <taxon>Ascomycota</taxon>
        <taxon>Saccharomycotina</taxon>
        <taxon>Saccharomycetes</taxon>
        <taxon>Saccharomycetales</taxon>
        <taxon>Saccharomycetaceae</taxon>
        <taxon>Lachancea</taxon>
    </lineage>
</organism>
<proteinExistence type="predicted"/>
<accession>A0A1G4K036</accession>
<evidence type="ECO:0000256" key="1">
    <source>
        <dbReference type="SAM" id="Phobius"/>
    </source>
</evidence>
<dbReference type="Proteomes" id="UP000191144">
    <property type="component" value="Chromosome F"/>
</dbReference>
<protein>
    <submittedName>
        <fullName evidence="2">LAME_0F17656g1_1</fullName>
    </submittedName>
</protein>
<keyword evidence="1" id="KW-0812">Transmembrane</keyword>
<evidence type="ECO:0000313" key="3">
    <source>
        <dbReference type="Proteomes" id="UP000191144"/>
    </source>
</evidence>
<gene>
    <name evidence="2" type="ORF">LAME_0F17656G</name>
</gene>
<keyword evidence="1" id="KW-1133">Transmembrane helix</keyword>
<sequence>MWDNPLNKYLDFESRAIELLRRVPFLHEYTSDMISARITLFLTTVGLMALVNELYITIEMSFLQKETYGELNRAPLNAEDLKNHRMIIDDEFHGKEWLDEKSGIVMEEFERLDRFFAKPVHVSHLYVECNIIERSQPSKSKDKIDIECKGPDLLSEPFVFHMEFSPEDWELEKRPEFGCKLQVLRRKLYHFFKDSQWHERYVGRHTESKLNEPFTLSSSVQIYNTSQELLPTTVDDIQLCFLKMETGDTIKCKFVV</sequence>
<dbReference type="EMBL" id="LT598477">
    <property type="protein sequence ID" value="SCU96852.1"/>
    <property type="molecule type" value="Genomic_DNA"/>
</dbReference>
<keyword evidence="1" id="KW-0472">Membrane</keyword>
<dbReference type="AlphaFoldDB" id="A0A1G4K036"/>
<feature type="transmembrane region" description="Helical" evidence="1">
    <location>
        <begin position="34"/>
        <end position="55"/>
    </location>
</feature>
<keyword evidence="3" id="KW-1185">Reference proteome</keyword>